<organism evidence="14">
    <name type="scientific">Gaeumannomyces tritici (strain R3-111a-1)</name>
    <name type="common">Wheat and barley take-all root rot fungus</name>
    <name type="synonym">Gaeumannomyces graminis var. tritici</name>
    <dbReference type="NCBI Taxonomy" id="644352"/>
    <lineage>
        <taxon>Eukaryota</taxon>
        <taxon>Fungi</taxon>
        <taxon>Dikarya</taxon>
        <taxon>Ascomycota</taxon>
        <taxon>Pezizomycotina</taxon>
        <taxon>Sordariomycetes</taxon>
        <taxon>Sordariomycetidae</taxon>
        <taxon>Magnaporthales</taxon>
        <taxon>Magnaporthaceae</taxon>
        <taxon>Gaeumannomyces</taxon>
    </lineage>
</organism>
<dbReference type="eggNOG" id="KOG1771">
    <property type="taxonomic scope" value="Eukaryota"/>
</dbReference>
<dbReference type="EC" id="2.4.1.-" evidence="12"/>
<dbReference type="AlphaFoldDB" id="J3P3W3"/>
<evidence type="ECO:0000256" key="12">
    <source>
        <dbReference type="RuleBase" id="RU363075"/>
    </source>
</evidence>
<proteinExistence type="inferred from homology"/>
<evidence type="ECO:0000256" key="1">
    <source>
        <dbReference type="ARBA" id="ARBA00004477"/>
    </source>
</evidence>
<keyword evidence="16" id="KW-1185">Reference proteome</keyword>
<keyword evidence="6 14" id="KW-0808">Transferase</keyword>
<comment type="pathway">
    <text evidence="2">Glycolipid biosynthesis; glycosylphosphatidylinositol-anchor biosynthesis.</text>
</comment>
<dbReference type="PANTHER" id="PTHR22760">
    <property type="entry name" value="GLYCOSYLTRANSFERASE"/>
    <property type="match status" value="1"/>
</dbReference>
<comment type="subcellular location">
    <subcellularLocation>
        <location evidence="1 12">Endoplasmic reticulum membrane</location>
        <topology evidence="1 12">Multi-pass membrane protein</topology>
    </subcellularLocation>
</comment>
<evidence type="ECO:0000256" key="13">
    <source>
        <dbReference type="SAM" id="SignalP"/>
    </source>
</evidence>
<feature type="transmembrane region" description="Helical" evidence="12">
    <location>
        <begin position="330"/>
        <end position="348"/>
    </location>
</feature>
<feature type="transmembrane region" description="Helical" evidence="12">
    <location>
        <begin position="239"/>
        <end position="261"/>
    </location>
</feature>
<dbReference type="Proteomes" id="UP000006039">
    <property type="component" value="Unassembled WGS sequence"/>
</dbReference>
<feature type="transmembrane region" description="Helical" evidence="12">
    <location>
        <begin position="401"/>
        <end position="420"/>
    </location>
</feature>
<protein>
    <recommendedName>
        <fullName evidence="12">Mannosyltransferase</fullName>
        <ecNumber evidence="12">2.4.1.-</ecNumber>
    </recommendedName>
</protein>
<evidence type="ECO:0000256" key="5">
    <source>
        <dbReference type="ARBA" id="ARBA00022676"/>
    </source>
</evidence>
<sequence>MEPSGGAATFALLLAWRLVNAFCVRTFFQPDEYFQALEPAWSIVFGPDSGAWLTWEWQYQLRSSLHPLLFAGLYIGLDSLMQLLQLPVHIRANVLVAAPTALQAVFAALGDFYTWKLSCNVHGRSRPVAAAALWMTVANPWQWYCSTRTFSNSIETTLTAMALAYWPWDLLGAADAVPSAKSAARPPASPSTRGLRKSLLLAAVAVMLRPTNILIWLAIVTLMLTRFSLDGASPLTPKTLLGLAVEAVACGSSVLVVSLLSDRFYFGFWTFPPFKWLHFNISQALAVFYGRNDWHYYLSQGLPLLTTTFLPFALIGLYRSTGLAASSNAVRTLSFAVFATIGVLSTITHKEVRFIYPLLPILHVVAAPHVCAYFLSEPASSAPAPPQTRATARRPVLRRKALLGALLAANATVAGVLSLLHQPAVLSVLNFLRAEYEGLHPDGPALRLPPRGSSAPAVGTPGAAGSDEPFVLFLTPCHSTPWRSHLVYPGLRARALTCEPPLHTQPGTRERAEYMTEADRFYANPDSFLAGEMWPDLSLSPPSSDASQIPRYIVGFEGIQEDLLRFFESPAGSGAGLAIKPRRVWGGWNGFFNEDPQRRGKLVVWKMDRPVETSRGGP</sequence>
<dbReference type="GO" id="GO:0006506">
    <property type="term" value="P:GPI anchor biosynthetic process"/>
    <property type="evidence" value="ECO:0007669"/>
    <property type="project" value="UniProtKB-UniPathway"/>
</dbReference>
<evidence type="ECO:0000256" key="7">
    <source>
        <dbReference type="ARBA" id="ARBA00022692"/>
    </source>
</evidence>
<evidence type="ECO:0000256" key="11">
    <source>
        <dbReference type="ARBA" id="ARBA00024708"/>
    </source>
</evidence>
<keyword evidence="5 12" id="KW-0328">Glycosyltransferase</keyword>
<evidence type="ECO:0000256" key="9">
    <source>
        <dbReference type="ARBA" id="ARBA00022989"/>
    </source>
</evidence>
<dbReference type="PANTHER" id="PTHR22760:SF4">
    <property type="entry name" value="GPI MANNOSYLTRANSFERASE 3"/>
    <property type="match status" value="1"/>
</dbReference>
<dbReference type="GO" id="GO:0000026">
    <property type="term" value="F:alpha-1,2-mannosyltransferase activity"/>
    <property type="evidence" value="ECO:0007669"/>
    <property type="project" value="TreeGrafter"/>
</dbReference>
<keyword evidence="7 12" id="KW-0812">Transmembrane</keyword>
<keyword evidence="9 12" id="KW-1133">Transmembrane helix</keyword>
<reference evidence="15" key="5">
    <citation type="submission" date="2018-04" db="UniProtKB">
        <authorList>
            <consortium name="EnsemblFungi"/>
        </authorList>
    </citation>
    <scope>IDENTIFICATION</scope>
    <source>
        <strain evidence="15">R3-111a-1</strain>
    </source>
</reference>
<feature type="signal peptide" evidence="13">
    <location>
        <begin position="1"/>
        <end position="21"/>
    </location>
</feature>
<dbReference type="OrthoDB" id="416834at2759"/>
<dbReference type="UniPathway" id="UPA00196"/>
<evidence type="ECO:0000313" key="15">
    <source>
        <dbReference type="EnsemblFungi" id="EJT74357"/>
    </source>
</evidence>
<evidence type="ECO:0000256" key="10">
    <source>
        <dbReference type="ARBA" id="ARBA00023136"/>
    </source>
</evidence>
<evidence type="ECO:0000256" key="6">
    <source>
        <dbReference type="ARBA" id="ARBA00022679"/>
    </source>
</evidence>
<comment type="similarity">
    <text evidence="3">Belongs to the glycosyltransferase 22 family. PIGB subfamily.</text>
</comment>
<dbReference type="HOGENOM" id="CLU_012353_1_1_1"/>
<dbReference type="Pfam" id="PF03901">
    <property type="entry name" value="Glyco_transf_22"/>
    <property type="match status" value="1"/>
</dbReference>
<dbReference type="VEuPathDB" id="FungiDB:GGTG_08198"/>
<dbReference type="GeneID" id="20348656"/>
<evidence type="ECO:0000256" key="3">
    <source>
        <dbReference type="ARBA" id="ARBA00006065"/>
    </source>
</evidence>
<evidence type="ECO:0000313" key="16">
    <source>
        <dbReference type="Proteomes" id="UP000006039"/>
    </source>
</evidence>
<evidence type="ECO:0000256" key="2">
    <source>
        <dbReference type="ARBA" id="ARBA00004687"/>
    </source>
</evidence>
<evidence type="ECO:0000256" key="4">
    <source>
        <dbReference type="ARBA" id="ARBA00022502"/>
    </source>
</evidence>
<keyword evidence="4" id="KW-0337">GPI-anchor biosynthesis</keyword>
<feature type="chain" id="PRO_5015094819" description="Mannosyltransferase" evidence="13">
    <location>
        <begin position="22"/>
        <end position="618"/>
    </location>
</feature>
<dbReference type="FunCoup" id="J3P3W3">
    <property type="interactions" value="841"/>
</dbReference>
<dbReference type="EnsemblFungi" id="EJT74357">
    <property type="protein sequence ID" value="EJT74357"/>
    <property type="gene ID" value="GGTG_08198"/>
</dbReference>
<dbReference type="InterPro" id="IPR005599">
    <property type="entry name" value="GPI_mannosylTrfase"/>
</dbReference>
<accession>J3P3W3</accession>
<dbReference type="RefSeq" id="XP_009224301.1">
    <property type="nucleotide sequence ID" value="XM_009226037.1"/>
</dbReference>
<reference evidence="14" key="2">
    <citation type="submission" date="2010-07" db="EMBL/GenBank/DDBJ databases">
        <authorList>
            <consortium name="The Broad Institute Genome Sequencing Platform"/>
            <consortium name="Broad Institute Genome Sequencing Center for Infectious Disease"/>
            <person name="Ma L.-J."/>
            <person name="Dead R."/>
            <person name="Young S."/>
            <person name="Zeng Q."/>
            <person name="Koehrsen M."/>
            <person name="Alvarado L."/>
            <person name="Berlin A."/>
            <person name="Chapman S.B."/>
            <person name="Chen Z."/>
            <person name="Freedman E."/>
            <person name="Gellesch M."/>
            <person name="Goldberg J."/>
            <person name="Griggs A."/>
            <person name="Gujja S."/>
            <person name="Heilman E.R."/>
            <person name="Heiman D."/>
            <person name="Hepburn T."/>
            <person name="Howarth C."/>
            <person name="Jen D."/>
            <person name="Larson L."/>
            <person name="Mehta T."/>
            <person name="Neiman D."/>
            <person name="Pearson M."/>
            <person name="Roberts A."/>
            <person name="Saif S."/>
            <person name="Shea T."/>
            <person name="Shenoy N."/>
            <person name="Sisk P."/>
            <person name="Stolte C."/>
            <person name="Sykes S."/>
            <person name="Walk T."/>
            <person name="White J."/>
            <person name="Yandava C."/>
            <person name="Haas B."/>
            <person name="Nusbaum C."/>
            <person name="Birren B."/>
        </authorList>
    </citation>
    <scope>NUCLEOTIDE SEQUENCE</scope>
    <source>
        <strain evidence="14">R3-111a-1</strain>
    </source>
</reference>
<comment type="function">
    <text evidence="11">Mannosyltransferase involved in glycosylphosphatidylinositol-anchor biosynthesis. Transfers the third mannose to Man2-GlcN-acyl-PI during GPI precursor assembly.</text>
</comment>
<keyword evidence="13" id="KW-0732">Signal</keyword>
<keyword evidence="8 12" id="KW-0256">Endoplasmic reticulum</keyword>
<evidence type="ECO:0000313" key="14">
    <source>
        <dbReference type="EMBL" id="EJT74357.1"/>
    </source>
</evidence>
<reference evidence="15" key="4">
    <citation type="journal article" date="2015" name="G3 (Bethesda)">
        <title>Genome sequences of three phytopathogenic species of the Magnaporthaceae family of fungi.</title>
        <authorList>
            <person name="Okagaki L.H."/>
            <person name="Nunes C.C."/>
            <person name="Sailsbery J."/>
            <person name="Clay B."/>
            <person name="Brown D."/>
            <person name="John T."/>
            <person name="Oh Y."/>
            <person name="Young N."/>
            <person name="Fitzgerald M."/>
            <person name="Haas B.J."/>
            <person name="Zeng Q."/>
            <person name="Young S."/>
            <person name="Adiconis X."/>
            <person name="Fan L."/>
            <person name="Levin J.Z."/>
            <person name="Mitchell T.K."/>
            <person name="Okubara P.A."/>
            <person name="Farman M.L."/>
            <person name="Kohn L.M."/>
            <person name="Birren B."/>
            <person name="Ma L.-J."/>
            <person name="Dean R.A."/>
        </authorList>
    </citation>
    <scope>NUCLEOTIDE SEQUENCE</scope>
    <source>
        <strain evidence="15">R3-111a-1</strain>
    </source>
</reference>
<dbReference type="STRING" id="644352.J3P3W3"/>
<keyword evidence="10 12" id="KW-0472">Membrane</keyword>
<dbReference type="GO" id="GO:0005789">
    <property type="term" value="C:endoplasmic reticulum membrane"/>
    <property type="evidence" value="ECO:0007669"/>
    <property type="project" value="UniProtKB-SubCell"/>
</dbReference>
<feature type="transmembrane region" description="Helical" evidence="12">
    <location>
        <begin position="296"/>
        <end position="318"/>
    </location>
</feature>
<reference evidence="14" key="3">
    <citation type="submission" date="2010-09" db="EMBL/GenBank/DDBJ databases">
        <title>Annotation of Gaeumannomyces graminis var. tritici R3-111a-1.</title>
        <authorList>
            <consortium name="The Broad Institute Genome Sequencing Platform"/>
            <person name="Ma L.-J."/>
            <person name="Dead R."/>
            <person name="Young S.K."/>
            <person name="Zeng Q."/>
            <person name="Gargeya S."/>
            <person name="Fitzgerald M."/>
            <person name="Haas B."/>
            <person name="Abouelleil A."/>
            <person name="Alvarado L."/>
            <person name="Arachchi H.M."/>
            <person name="Berlin A."/>
            <person name="Brown A."/>
            <person name="Chapman S.B."/>
            <person name="Chen Z."/>
            <person name="Dunbar C."/>
            <person name="Freedman E."/>
            <person name="Gearin G."/>
            <person name="Gellesch M."/>
            <person name="Goldberg J."/>
            <person name="Griggs A."/>
            <person name="Gujja S."/>
            <person name="Heiman D."/>
            <person name="Howarth C."/>
            <person name="Larson L."/>
            <person name="Lui A."/>
            <person name="MacDonald P.J.P."/>
            <person name="Mehta T."/>
            <person name="Montmayeur A."/>
            <person name="Murphy C."/>
            <person name="Neiman D."/>
            <person name="Pearson M."/>
            <person name="Priest M."/>
            <person name="Roberts A."/>
            <person name="Saif S."/>
            <person name="Shea T."/>
            <person name="Shenoy N."/>
            <person name="Sisk P."/>
            <person name="Stolte C."/>
            <person name="Sykes S."/>
            <person name="Yandava C."/>
            <person name="Wortman J."/>
            <person name="Nusbaum C."/>
            <person name="Birren B."/>
        </authorList>
    </citation>
    <scope>NUCLEOTIDE SEQUENCE</scope>
    <source>
        <strain evidence="14">R3-111a-1</strain>
    </source>
</reference>
<dbReference type="EMBL" id="GL385398">
    <property type="protein sequence ID" value="EJT74357.1"/>
    <property type="molecule type" value="Genomic_DNA"/>
</dbReference>
<evidence type="ECO:0000256" key="8">
    <source>
        <dbReference type="ARBA" id="ARBA00022824"/>
    </source>
</evidence>
<gene>
    <name evidence="15" type="primary">20348656</name>
    <name evidence="14" type="ORF">GGTG_08198</name>
</gene>
<name>J3P3W3_GAET3</name>
<reference evidence="16" key="1">
    <citation type="submission" date="2010-07" db="EMBL/GenBank/DDBJ databases">
        <title>The genome sequence of Gaeumannomyces graminis var. tritici strain R3-111a-1.</title>
        <authorList>
            <consortium name="The Broad Institute Genome Sequencing Platform"/>
            <person name="Ma L.-J."/>
            <person name="Dead R."/>
            <person name="Young S."/>
            <person name="Zeng Q."/>
            <person name="Koehrsen M."/>
            <person name="Alvarado L."/>
            <person name="Berlin A."/>
            <person name="Chapman S.B."/>
            <person name="Chen Z."/>
            <person name="Freedman E."/>
            <person name="Gellesch M."/>
            <person name="Goldberg J."/>
            <person name="Griggs A."/>
            <person name="Gujja S."/>
            <person name="Heilman E.R."/>
            <person name="Heiman D."/>
            <person name="Hepburn T."/>
            <person name="Howarth C."/>
            <person name="Jen D."/>
            <person name="Larson L."/>
            <person name="Mehta T."/>
            <person name="Neiman D."/>
            <person name="Pearson M."/>
            <person name="Roberts A."/>
            <person name="Saif S."/>
            <person name="Shea T."/>
            <person name="Shenoy N."/>
            <person name="Sisk P."/>
            <person name="Stolte C."/>
            <person name="Sykes S."/>
            <person name="Walk T."/>
            <person name="White J."/>
            <person name="Yandava C."/>
            <person name="Haas B."/>
            <person name="Nusbaum C."/>
            <person name="Birren B."/>
        </authorList>
    </citation>
    <scope>NUCLEOTIDE SEQUENCE [LARGE SCALE GENOMIC DNA]</scope>
    <source>
        <strain evidence="16">R3-111a-1</strain>
    </source>
</reference>
<feature type="transmembrane region" description="Helical" evidence="12">
    <location>
        <begin position="199"/>
        <end position="219"/>
    </location>
</feature>